<dbReference type="NCBIfam" id="TIGR03765">
    <property type="entry name" value="ICE_PFL_4695"/>
    <property type="match status" value="1"/>
</dbReference>
<sequence>MKSTPRVLGGCFCALIMSASGANAALQVIADHGGVSAKPYYQSLNPQQTLQPDETPLASQRTEAYSERDMLPVKSPSLSPGRVEGRALNAPMLKPFFLVGDDPLSKQWLVARGDVLRSIGAVGLVVNVETFERLSQLREQASGLELHPASGEDLAARLKLDHYPLLVTPTSLEQ</sequence>
<gene>
    <name evidence="3" type="ORF">ALO41_200159</name>
</gene>
<dbReference type="OrthoDB" id="8560395at2"/>
<feature type="chain" id="PRO_5007427459" evidence="2">
    <location>
        <begin position="25"/>
        <end position="174"/>
    </location>
</feature>
<feature type="compositionally biased region" description="Polar residues" evidence="1">
    <location>
        <begin position="46"/>
        <end position="63"/>
    </location>
</feature>
<feature type="signal peptide" evidence="2">
    <location>
        <begin position="1"/>
        <end position="24"/>
    </location>
</feature>
<evidence type="ECO:0000256" key="1">
    <source>
        <dbReference type="SAM" id="MobiDB-lite"/>
    </source>
</evidence>
<dbReference type="PATRIC" id="fig|251720.4.peg.1949"/>
<dbReference type="AlphaFoldDB" id="A0A0Q0EEK2"/>
<proteinExistence type="predicted"/>
<evidence type="ECO:0000256" key="2">
    <source>
        <dbReference type="SAM" id="SignalP"/>
    </source>
</evidence>
<evidence type="ECO:0000313" key="4">
    <source>
        <dbReference type="Proteomes" id="UP000050266"/>
    </source>
</evidence>
<feature type="region of interest" description="Disordered" evidence="1">
    <location>
        <begin position="46"/>
        <end position="80"/>
    </location>
</feature>
<name>A0A0Q0EEK2_PSEA0</name>
<dbReference type="RefSeq" id="WP_057432465.1">
    <property type="nucleotide sequence ID" value="NZ_LIHQ01000216.1"/>
</dbReference>
<evidence type="ECO:0000313" key="3">
    <source>
        <dbReference type="EMBL" id="KPZ12415.1"/>
    </source>
</evidence>
<dbReference type="EMBL" id="LJRQ01000195">
    <property type="protein sequence ID" value="KPZ12415.1"/>
    <property type="molecule type" value="Genomic_DNA"/>
</dbReference>
<organism evidence="3 4">
    <name type="scientific">Pseudomonas amygdali pv. ulmi</name>
    <dbReference type="NCBI Taxonomy" id="251720"/>
    <lineage>
        <taxon>Bacteria</taxon>
        <taxon>Pseudomonadati</taxon>
        <taxon>Pseudomonadota</taxon>
        <taxon>Gammaproteobacteria</taxon>
        <taxon>Pseudomonadales</taxon>
        <taxon>Pseudomonadaceae</taxon>
        <taxon>Pseudomonas</taxon>
        <taxon>Pseudomonas amygdali</taxon>
    </lineage>
</organism>
<dbReference type="InterPro" id="IPR021300">
    <property type="entry name" value="Integr_conj_element_PFL4695"/>
</dbReference>
<dbReference type="Proteomes" id="UP000050266">
    <property type="component" value="Unassembled WGS sequence"/>
</dbReference>
<reference evidence="3 4" key="1">
    <citation type="submission" date="2015-09" db="EMBL/GenBank/DDBJ databases">
        <title>Genome announcement of multiple Pseudomonas syringae strains.</title>
        <authorList>
            <person name="Thakur S."/>
            <person name="Wang P.W."/>
            <person name="Gong Y."/>
            <person name="Weir B.S."/>
            <person name="Guttman D.S."/>
        </authorList>
    </citation>
    <scope>NUCLEOTIDE SEQUENCE [LARGE SCALE GENOMIC DNA]</scope>
    <source>
        <strain evidence="3 4">ICMP3962</strain>
    </source>
</reference>
<protein>
    <submittedName>
        <fullName evidence="3">Beta-ketoadipyl CoA thiolase</fullName>
    </submittedName>
</protein>
<keyword evidence="2" id="KW-0732">Signal</keyword>
<comment type="caution">
    <text evidence="3">The sequence shown here is derived from an EMBL/GenBank/DDBJ whole genome shotgun (WGS) entry which is preliminary data.</text>
</comment>
<dbReference type="Pfam" id="PF11072">
    <property type="entry name" value="DUF2859"/>
    <property type="match status" value="1"/>
</dbReference>
<accession>A0A0Q0EEK2</accession>